<comment type="caution">
    <text evidence="2">The sequence shown here is derived from an EMBL/GenBank/DDBJ whole genome shotgun (WGS) entry which is preliminary data.</text>
</comment>
<dbReference type="Pfam" id="PF00550">
    <property type="entry name" value="PP-binding"/>
    <property type="match status" value="1"/>
</dbReference>
<protein>
    <submittedName>
        <fullName evidence="2">Phosphopantetheine-binding protein</fullName>
    </submittedName>
</protein>
<evidence type="ECO:0000313" key="2">
    <source>
        <dbReference type="EMBL" id="MCY1006897.1"/>
    </source>
</evidence>
<evidence type="ECO:0000313" key="3">
    <source>
        <dbReference type="Proteomes" id="UP001150924"/>
    </source>
</evidence>
<dbReference type="InterPro" id="IPR036736">
    <property type="entry name" value="ACP-like_sf"/>
</dbReference>
<sequence length="65" mass="6925">MSTRDDVLAVVKRHLVDTVEGIDAAQVDPAKSMKDLGANSLDIVEVVSCSMRELKVKIPAPSSTS</sequence>
<name>A0A9X3IW26_9BACT</name>
<dbReference type="EMBL" id="JAPNKE010000002">
    <property type="protein sequence ID" value="MCY1006897.1"/>
    <property type="molecule type" value="Genomic_DNA"/>
</dbReference>
<dbReference type="Gene3D" id="1.10.1200.10">
    <property type="entry name" value="ACP-like"/>
    <property type="match status" value="1"/>
</dbReference>
<dbReference type="Proteomes" id="UP001150924">
    <property type="component" value="Unassembled WGS sequence"/>
</dbReference>
<keyword evidence="3" id="KW-1185">Reference proteome</keyword>
<dbReference type="InterPro" id="IPR009081">
    <property type="entry name" value="PP-bd_ACP"/>
</dbReference>
<feature type="domain" description="Carrier" evidence="1">
    <location>
        <begin position="15"/>
        <end position="60"/>
    </location>
</feature>
<gene>
    <name evidence="2" type="ORF">OV079_15305</name>
</gene>
<organism evidence="2 3">
    <name type="scientific">Nannocystis pusilla</name>
    <dbReference type="NCBI Taxonomy" id="889268"/>
    <lineage>
        <taxon>Bacteria</taxon>
        <taxon>Pseudomonadati</taxon>
        <taxon>Myxococcota</taxon>
        <taxon>Polyangia</taxon>
        <taxon>Nannocystales</taxon>
        <taxon>Nannocystaceae</taxon>
        <taxon>Nannocystis</taxon>
    </lineage>
</organism>
<dbReference type="AlphaFoldDB" id="A0A9X3IW26"/>
<dbReference type="RefSeq" id="WP_267769329.1">
    <property type="nucleotide sequence ID" value="NZ_JAPNKE010000002.1"/>
</dbReference>
<accession>A0A9X3IW26</accession>
<proteinExistence type="predicted"/>
<dbReference type="SUPFAM" id="SSF47336">
    <property type="entry name" value="ACP-like"/>
    <property type="match status" value="1"/>
</dbReference>
<evidence type="ECO:0000259" key="1">
    <source>
        <dbReference type="Pfam" id="PF00550"/>
    </source>
</evidence>
<reference evidence="2" key="1">
    <citation type="submission" date="2022-11" db="EMBL/GenBank/DDBJ databases">
        <title>Minimal conservation of predation-associated metabolite biosynthetic gene clusters underscores biosynthetic potential of Myxococcota including descriptions for ten novel species: Archangium lansinium sp. nov., Myxococcus landrumus sp. nov., Nannocystis bai.</title>
        <authorList>
            <person name="Ahearne A."/>
            <person name="Stevens C."/>
            <person name="Phillips K."/>
        </authorList>
    </citation>
    <scope>NUCLEOTIDE SEQUENCE</scope>
    <source>
        <strain evidence="2">Na p29</strain>
    </source>
</reference>